<dbReference type="Pfam" id="PF24346">
    <property type="entry name" value="DUF7507"/>
    <property type="match status" value="4"/>
</dbReference>
<accession>A0A8H9Y9W5</accession>
<feature type="compositionally biased region" description="Pro residues" evidence="1">
    <location>
        <begin position="1974"/>
        <end position="1985"/>
    </location>
</feature>
<dbReference type="InterPro" id="IPR036465">
    <property type="entry name" value="vWFA_dom_sf"/>
</dbReference>
<feature type="compositionally biased region" description="Pro residues" evidence="1">
    <location>
        <begin position="2027"/>
        <end position="2048"/>
    </location>
</feature>
<feature type="compositionally biased region" description="Polar residues" evidence="1">
    <location>
        <begin position="1195"/>
        <end position="1207"/>
    </location>
</feature>
<feature type="region of interest" description="Disordered" evidence="1">
    <location>
        <begin position="1295"/>
        <end position="1353"/>
    </location>
</feature>
<evidence type="ECO:0000256" key="2">
    <source>
        <dbReference type="SAM" id="Phobius"/>
    </source>
</evidence>
<protein>
    <recommendedName>
        <fullName evidence="3">VWFA domain-containing protein</fullName>
    </recommendedName>
</protein>
<dbReference type="InterPro" id="IPR055354">
    <property type="entry name" value="DUF7507"/>
</dbReference>
<feature type="region of interest" description="Disordered" evidence="1">
    <location>
        <begin position="1167"/>
        <end position="1213"/>
    </location>
</feature>
<dbReference type="Gene3D" id="3.40.50.410">
    <property type="entry name" value="von Willebrand factor, type A domain"/>
    <property type="match status" value="1"/>
</dbReference>
<keyword evidence="2" id="KW-0472">Membrane</keyword>
<feature type="compositionally biased region" description="Low complexity" evidence="1">
    <location>
        <begin position="26"/>
        <end position="35"/>
    </location>
</feature>
<gene>
    <name evidence="4" type="ORF">FHU32_001393</name>
</gene>
<dbReference type="PRINTS" id="PR01217">
    <property type="entry name" value="PRICHEXTENSN"/>
</dbReference>
<feature type="compositionally biased region" description="Polar residues" evidence="1">
    <location>
        <begin position="1751"/>
        <end position="1765"/>
    </location>
</feature>
<dbReference type="SUPFAM" id="SSF53300">
    <property type="entry name" value="vWA-like"/>
    <property type="match status" value="1"/>
</dbReference>
<dbReference type="InterPro" id="IPR002035">
    <property type="entry name" value="VWF_A"/>
</dbReference>
<feature type="domain" description="VWFA" evidence="3">
    <location>
        <begin position="253"/>
        <end position="453"/>
    </location>
</feature>
<feature type="region of interest" description="Disordered" evidence="1">
    <location>
        <begin position="26"/>
        <end position="47"/>
    </location>
</feature>
<feature type="region of interest" description="Disordered" evidence="1">
    <location>
        <begin position="1437"/>
        <end position="1523"/>
    </location>
</feature>
<dbReference type="EMBL" id="JACHWT010000005">
    <property type="protein sequence ID" value="MBB3116166.1"/>
    <property type="molecule type" value="Genomic_DNA"/>
</dbReference>
<keyword evidence="2" id="KW-1133">Transmembrane helix</keyword>
<keyword evidence="2" id="KW-0812">Transmembrane</keyword>
<feature type="compositionally biased region" description="Basic and acidic residues" evidence="1">
    <location>
        <begin position="1598"/>
        <end position="1607"/>
    </location>
</feature>
<feature type="transmembrane region" description="Helical" evidence="2">
    <location>
        <begin position="2082"/>
        <end position="2104"/>
    </location>
</feature>
<comment type="caution">
    <text evidence="4">The sequence shown here is derived from an EMBL/GenBank/DDBJ whole genome shotgun (WGS) entry which is preliminary data.</text>
</comment>
<organism evidence="4 5">
    <name type="scientific">Corynebacterium bovis DSM 20582 = CIP 54.80</name>
    <dbReference type="NCBI Taxonomy" id="927655"/>
    <lineage>
        <taxon>Bacteria</taxon>
        <taxon>Bacillati</taxon>
        <taxon>Actinomycetota</taxon>
        <taxon>Actinomycetes</taxon>
        <taxon>Mycobacteriales</taxon>
        <taxon>Corynebacteriaceae</taxon>
        <taxon>Corynebacterium</taxon>
    </lineage>
</organism>
<feature type="region of interest" description="Disordered" evidence="1">
    <location>
        <begin position="1584"/>
        <end position="1630"/>
    </location>
</feature>
<evidence type="ECO:0000313" key="5">
    <source>
        <dbReference type="Proteomes" id="UP000612712"/>
    </source>
</evidence>
<feature type="compositionally biased region" description="Polar residues" evidence="1">
    <location>
        <begin position="1334"/>
        <end position="1346"/>
    </location>
</feature>
<dbReference type="Gene3D" id="2.60.40.10">
    <property type="entry name" value="Immunoglobulins"/>
    <property type="match status" value="4"/>
</dbReference>
<proteinExistence type="predicted"/>
<evidence type="ECO:0000313" key="4">
    <source>
        <dbReference type="EMBL" id="MBB3116166.1"/>
    </source>
</evidence>
<reference evidence="4" key="1">
    <citation type="submission" date="2020-08" db="EMBL/GenBank/DDBJ databases">
        <title>Sequencing the genomes of 1000 actinobacteria strains.</title>
        <authorList>
            <person name="Klenk H.-P."/>
        </authorList>
    </citation>
    <scope>NUCLEOTIDE SEQUENCE</scope>
    <source>
        <strain evidence="4">DSM 20582</strain>
    </source>
</reference>
<dbReference type="GO" id="GO:0005975">
    <property type="term" value="P:carbohydrate metabolic process"/>
    <property type="evidence" value="ECO:0007669"/>
    <property type="project" value="UniProtKB-ARBA"/>
</dbReference>
<feature type="region of interest" description="Disordered" evidence="1">
    <location>
        <begin position="1717"/>
        <end position="1769"/>
    </location>
</feature>
<dbReference type="RefSeq" id="WP_183273694.1">
    <property type="nucleotide sequence ID" value="NZ_CP047187.1"/>
</dbReference>
<feature type="compositionally biased region" description="Polar residues" evidence="1">
    <location>
        <begin position="1612"/>
        <end position="1626"/>
    </location>
</feature>
<feature type="compositionally biased region" description="Basic and acidic residues" evidence="1">
    <location>
        <begin position="1737"/>
        <end position="1746"/>
    </location>
</feature>
<dbReference type="InterPro" id="IPR013783">
    <property type="entry name" value="Ig-like_fold"/>
</dbReference>
<name>A0A8H9Y9W5_9CORY</name>
<dbReference type="PANTHER" id="PTHR12861">
    <property type="entry name" value="TRANSLOCON-ASSOCIATED PROTEIN, BETA SUBUNIT PRECURSOR TRAP-BETA SIGNAL SEQUENCE RECEPTOR BETA SUBUNIT"/>
    <property type="match status" value="1"/>
</dbReference>
<feature type="region of interest" description="Disordered" evidence="1">
    <location>
        <begin position="1856"/>
        <end position="1985"/>
    </location>
</feature>
<dbReference type="PANTHER" id="PTHR12861:SF3">
    <property type="entry name" value="TRANSLOCON-ASSOCIATED PROTEIN SUBUNIT BETA"/>
    <property type="match status" value="1"/>
</dbReference>
<feature type="compositionally biased region" description="Polar residues" evidence="1">
    <location>
        <begin position="1473"/>
        <end position="1487"/>
    </location>
</feature>
<evidence type="ECO:0000256" key="1">
    <source>
        <dbReference type="SAM" id="MobiDB-lite"/>
    </source>
</evidence>
<dbReference type="Proteomes" id="UP000612712">
    <property type="component" value="Unassembled WGS sequence"/>
</dbReference>
<feature type="region of interest" description="Disordered" evidence="1">
    <location>
        <begin position="2016"/>
        <end position="2068"/>
    </location>
</feature>
<feature type="compositionally biased region" description="Low complexity" evidence="1">
    <location>
        <begin position="1900"/>
        <end position="1973"/>
    </location>
</feature>
<evidence type="ECO:0000259" key="3">
    <source>
        <dbReference type="PROSITE" id="PS50234"/>
    </source>
</evidence>
<dbReference type="CDD" id="cd00198">
    <property type="entry name" value="vWFA"/>
    <property type="match status" value="1"/>
</dbReference>
<dbReference type="PROSITE" id="PS50234">
    <property type="entry name" value="VWFA"/>
    <property type="match status" value="1"/>
</dbReference>
<sequence>MPANAEVPRTPDTTILAADAAAAPTDAGAAPGGVAYADDPGQSAAPGTARIRITARAFTDNPWAAQAQDIAAQSPDARYSQGITFELWSAIEDRRDIWLPTNDYPQGELPSYPRNPNRLALDAIENAGPQQRIDADWARCTTDADGRCDIVVPRDGLNKRYFVRQISDAPGAFHTDDLTWATSNQRVRVSLPGLTGKLQPGRVYTSPAPRTYLAQVPTARRDARGSFGAAAQSIVNPPLDTTQVCEQPASGPTIALVLDTTGSISLSRAEGTLRDAVYGPGGFLENLKGTGVKIASFSFATVSPGSERENDPEPLNIDTDYDTIVARIRDRQLNRIEGLTNWEDGLRAVDENNAKYKYDEVIFVTDGDPNRWSNNPKVDVGTDGSVRGVEAAVYRANRIKEAGTRIVTIGAGFAETDTTWDGEGNLKAISGAVNGADYFATKWTDLAQTLRALAGQFQCPTPISVKKTIVDGTGAELPDQSAANDWAVDVRVDNLAGFVDNGRGKNPSKFPLATLTPNADATDDSDVDTSAAVIRDSGRTAGDTHTARWALSFNAGQKENAHGDVTLSEKTDSKPGYRFVPGRTVDGKTVGSHYRIFDRSTGKTVGRDVLITSPTQTIPNVTWGQGVEAVFANTPEPKISVAKTAKTNEVTVGTDGTFTAEYTVTVTNTADHTAVAEPVGDRPQLPEGWTVRSVSVDGEERTAGGDGTYPVARDLVLDGHATKEYTVAVTGLAPKEFTDGRTPEQCSAENPQGGVRNTVTMGGDTDGDGNNAACVTVIPPAPGRPTVTKTLDSVNRKDDGTATATYTVTVTGDAQRPSWYTLADRPSFAPNVTIDGWTVTAGAGTPEVTPAINGPYTDPGTIVGTDAKIDAGATHTYTVEFRLSGLKDVPTANVVCTPGEDAPGHGLFNEATLTAGTKEQTADACGPVPAIPGALKIVKKIKGNDANDAPGVEVAPGEDMPVTYEVTNTGELPVFDVTVTDKITTEGDKVVDGITVSDEERPKAEKLNRGETVTFTATIKAPATGGTLHTDLAQAHGRPADPNDPTTVDENVTDHTVNSNEDPANATTSAHDGLTIVKKINGDNANDAPGASVDPGADMNVTYEVTNTGNRPVFNVTVADKITTEGDKAVEGITASDPEKAKRLNPKETVTFTATIKAPATGGTLHTDLAQAHGVPPKPGTPNEPGDPNDPKSPPVNSNEDPANATTKPKDGLTIVKKIKGNDANDAPGVEVEPGEDMPVTYEVTNTGNRPVFNVNVTDKITTEGDKAVTNITADDRAKAAKLDPGQTVTFSATIKAPATGGTQHTDLAQAHGVPPKPGKPNEPGDPNDPKSPPVNSNEDPGNATTKPKDGLTIVKKIKGNDANDAPGVEVEPGEDMPVTYEVTNTGNRPVFNVNVTDKITTEGDKAVTNITADDRAKAAKLDPGQTVTFTAKVKAPATGGTLHTDLAQAHGVPPKPGKPNEPGDPNDPQTPPVNSNEDPANATTNPKDGLTIVKKINGNDANDAPGVEVNPGEDMPVTYEVTSTGNRPVFNVNVTDKITTEGDKAVTNITADDRAKAAKLNPKETVTFSATVKAPATGGTLHTDLAQAHGVPPKPGKPNEPDDPKDPQTPPVNSNEDPANATTNPKDGLTIVKKINGNDANDAPGVEVNPGADMNVTYEVTNTGNRPVFNVTVADKITTEGDKAVTDIKPSDAAKAAKLNPKETVTFTATIKAPATGGTLHTDKATAHGVPPKPGKPNEPDDPKDPQTPPVNSNEDPANATTNPKDGLTIVKKINGNDANDAPGVTVEPGADMNVTYEVTNTGNRPVFNVNVTDKITTEGDKAVTNITADDRAKAAKLNPKETVTFTATIKAPATGGTLHTDKATAHGVPPKPGKPNEPGDPNDPQTPPVNSNEDPANATTKTPAETSSSTPPAPPAVTSTTEPPTSSTEPAPSTSSTEPRPTTTEPTTSTTEPSPSAPATSSTEPSATTSVPPAPTTPVTPPPTGSIPFLPLIPLLIPPIPLPVPPAPVMPPAPPVPGTVTQQVPVPPATRTPGAPEPGVPTPPTTVTPGVAGDRAPGAAQPSEAGRQGVLAKTGVSAGLGYALLAGLVLLVAGGVFVIAGLRRRQEGDRS</sequence>